<proteinExistence type="inferred from homology"/>
<feature type="compositionally biased region" description="Polar residues" evidence="6">
    <location>
        <begin position="148"/>
        <end position="160"/>
    </location>
</feature>
<dbReference type="InterPro" id="IPR019489">
    <property type="entry name" value="Clp_ATPase_C"/>
</dbReference>
<name>A0ABQ3I0E6_9BACT</name>
<evidence type="ECO:0000256" key="3">
    <source>
        <dbReference type="ARBA" id="ARBA00022840"/>
    </source>
</evidence>
<feature type="binding site" evidence="5">
    <location>
        <position position="21"/>
    </location>
    <ligand>
        <name>ATP</name>
        <dbReference type="ChEBI" id="CHEBI:30616"/>
    </ligand>
</feature>
<feature type="region of interest" description="Disordered" evidence="6">
    <location>
        <begin position="148"/>
        <end position="172"/>
    </location>
</feature>
<evidence type="ECO:0000259" key="7">
    <source>
        <dbReference type="SMART" id="SM00382"/>
    </source>
</evidence>
<evidence type="ECO:0000256" key="4">
    <source>
        <dbReference type="ARBA" id="ARBA00023186"/>
    </source>
</evidence>
<gene>
    <name evidence="5 9" type="primary">hslU</name>
    <name evidence="9" type="ORF">GCM10011340_02410</name>
</gene>
<dbReference type="InterPro" id="IPR004491">
    <property type="entry name" value="HslU"/>
</dbReference>
<feature type="binding site" evidence="5">
    <location>
        <begin position="63"/>
        <end position="68"/>
    </location>
    <ligand>
        <name>ATP</name>
        <dbReference type="ChEBI" id="CHEBI:30616"/>
    </ligand>
</feature>
<feature type="domain" description="AAA+ ATPase" evidence="7">
    <location>
        <begin position="52"/>
        <end position="351"/>
    </location>
</feature>
<dbReference type="SMART" id="SM01086">
    <property type="entry name" value="ClpB_D2-small"/>
    <property type="match status" value="1"/>
</dbReference>
<dbReference type="SUPFAM" id="SSF52540">
    <property type="entry name" value="P-loop containing nucleoside triphosphate hydrolases"/>
    <property type="match status" value="1"/>
</dbReference>
<dbReference type="HAMAP" id="MF_00249">
    <property type="entry name" value="HslU"/>
    <property type="match status" value="1"/>
</dbReference>
<comment type="similarity">
    <text evidence="1 5">Belongs to the ClpX chaperone family. HslU subfamily.</text>
</comment>
<comment type="subcellular location">
    <subcellularLocation>
        <location evidence="5">Cytoplasm</location>
    </subcellularLocation>
</comment>
<dbReference type="PANTHER" id="PTHR48102:SF3">
    <property type="entry name" value="ATP-DEPENDENT PROTEASE ATPASE SUBUNIT HSLU"/>
    <property type="match status" value="1"/>
</dbReference>
<dbReference type="Gene3D" id="1.10.8.60">
    <property type="match status" value="1"/>
</dbReference>
<evidence type="ECO:0000313" key="10">
    <source>
        <dbReference type="Proteomes" id="UP000658258"/>
    </source>
</evidence>
<sequence>MIDQNLLTPRQIVAELDKYIIGQKEAKKNVAIALRNRWRRMHVKSDMQREIVPNNILMIGATGVGKTEIARRLAKIADAPFTKVEASKFTEVGYVGRDVESMVRDLVEQSVNLVKQAKKEEVKVKAEQAVEDIILDALIPPVRNRGTVSTTEVGEAQDSSKMSDAELNERTRERFREKIRSGEIDDRKIEVSVQAPQGNGIGMIGGGMDEASMINLQDMLQNMLPKRTKKRKVTIAEAKKLLLEEESAKLIDMDEVKEEAIKKAENTGIIFIDEIDKIAGGSKKNGGGPDVSREGVQRDLLPIVEGSAVNTKYGVINTDHILFVAAGAFHVAKPSDLIPELQGRFPIRVELNSLTEADFYQILKEPKNALTKQYEALIASEGVSLEYSDEALHEIARIAFHINAEVENIGARRLHTVMSKLLNDILFDIPEQIPPNAKVLITKEMVQERLNGLVQNKDLSEFIL</sequence>
<dbReference type="Pfam" id="PF07724">
    <property type="entry name" value="AAA_2"/>
    <property type="match status" value="1"/>
</dbReference>
<comment type="function">
    <text evidence="5">ATPase subunit of a proteasome-like degradation complex; this subunit has chaperone activity. The binding of ATP and its subsequent hydrolysis by HslU are essential for unfolding of protein substrates subsequently hydrolyzed by HslV. HslU recognizes the N-terminal part of its protein substrates and unfolds these before they are guided to HslV for hydrolysis.</text>
</comment>
<reference evidence="10" key="1">
    <citation type="journal article" date="2019" name="Int. J. Syst. Evol. Microbiol.">
        <title>The Global Catalogue of Microorganisms (GCM) 10K type strain sequencing project: providing services to taxonomists for standard genome sequencing and annotation.</title>
        <authorList>
            <consortium name="The Broad Institute Genomics Platform"/>
            <consortium name="The Broad Institute Genome Sequencing Center for Infectious Disease"/>
            <person name="Wu L."/>
            <person name="Ma J."/>
        </authorList>
    </citation>
    <scope>NUCLEOTIDE SEQUENCE [LARGE SCALE GENOMIC DNA]</scope>
    <source>
        <strain evidence="10">CGMCC 1.15111</strain>
    </source>
</reference>
<dbReference type="InterPro" id="IPR003593">
    <property type="entry name" value="AAA+_ATPase"/>
</dbReference>
<keyword evidence="2 5" id="KW-0547">Nucleotide-binding</keyword>
<dbReference type="SMART" id="SM00382">
    <property type="entry name" value="AAA"/>
    <property type="match status" value="1"/>
</dbReference>
<keyword evidence="4 5" id="KW-0143">Chaperone</keyword>
<dbReference type="NCBIfam" id="TIGR00390">
    <property type="entry name" value="hslU"/>
    <property type="match status" value="1"/>
</dbReference>
<dbReference type="NCBIfam" id="NF003544">
    <property type="entry name" value="PRK05201.1"/>
    <property type="match status" value="1"/>
</dbReference>
<keyword evidence="5" id="KW-0963">Cytoplasm</keyword>
<feature type="binding site" evidence="5">
    <location>
        <position position="340"/>
    </location>
    <ligand>
        <name>ATP</name>
        <dbReference type="ChEBI" id="CHEBI:30616"/>
    </ligand>
</feature>
<dbReference type="Gene3D" id="3.40.50.300">
    <property type="entry name" value="P-loop containing nucleotide triphosphate hydrolases"/>
    <property type="match status" value="2"/>
</dbReference>
<feature type="domain" description="Clp ATPase C-terminal" evidence="8">
    <location>
        <begin position="354"/>
        <end position="450"/>
    </location>
</feature>
<dbReference type="Proteomes" id="UP000658258">
    <property type="component" value="Unassembled WGS sequence"/>
</dbReference>
<dbReference type="InterPro" id="IPR050052">
    <property type="entry name" value="ATP-dep_Clp_protease_ClpX"/>
</dbReference>
<comment type="caution">
    <text evidence="9">The sequence shown here is derived from an EMBL/GenBank/DDBJ whole genome shotgun (WGS) entry which is preliminary data.</text>
</comment>
<dbReference type="Gene3D" id="1.10.8.10">
    <property type="entry name" value="DNA helicase RuvA subunit, C-terminal domain"/>
    <property type="match status" value="2"/>
</dbReference>
<dbReference type="CDD" id="cd19498">
    <property type="entry name" value="RecA-like_HslU"/>
    <property type="match status" value="1"/>
</dbReference>
<feature type="binding site" evidence="5">
    <location>
        <position position="412"/>
    </location>
    <ligand>
        <name>ATP</name>
        <dbReference type="ChEBI" id="CHEBI:30616"/>
    </ligand>
</feature>
<dbReference type="EMBL" id="BNAG01000001">
    <property type="protein sequence ID" value="GHE51744.1"/>
    <property type="molecule type" value="Genomic_DNA"/>
</dbReference>
<dbReference type="InterPro" id="IPR003959">
    <property type="entry name" value="ATPase_AAA_core"/>
</dbReference>
<dbReference type="GO" id="GO:0006508">
    <property type="term" value="P:proteolysis"/>
    <property type="evidence" value="ECO:0007669"/>
    <property type="project" value="UniProtKB-KW"/>
</dbReference>
<dbReference type="InterPro" id="IPR027417">
    <property type="entry name" value="P-loop_NTPase"/>
</dbReference>
<dbReference type="RefSeq" id="WP_189628363.1">
    <property type="nucleotide sequence ID" value="NZ_BNAG01000001.1"/>
</dbReference>
<protein>
    <recommendedName>
        <fullName evidence="5">ATP-dependent protease ATPase subunit HslU</fullName>
    </recommendedName>
    <alternativeName>
        <fullName evidence="5">Unfoldase HslU</fullName>
    </alternativeName>
</protein>
<keyword evidence="3 5" id="KW-0067">ATP-binding</keyword>
<evidence type="ECO:0000256" key="5">
    <source>
        <dbReference type="HAMAP-Rule" id="MF_00249"/>
    </source>
</evidence>
<evidence type="ECO:0000256" key="2">
    <source>
        <dbReference type="ARBA" id="ARBA00022741"/>
    </source>
</evidence>
<evidence type="ECO:0000256" key="1">
    <source>
        <dbReference type="ARBA" id="ARBA00009771"/>
    </source>
</evidence>
<organism evidence="9 10">
    <name type="scientific">Roseivirga thermotolerans</name>
    <dbReference type="NCBI Taxonomy" id="1758176"/>
    <lineage>
        <taxon>Bacteria</taxon>
        <taxon>Pseudomonadati</taxon>
        <taxon>Bacteroidota</taxon>
        <taxon>Cytophagia</taxon>
        <taxon>Cytophagales</taxon>
        <taxon>Roseivirgaceae</taxon>
        <taxon>Roseivirga</taxon>
    </lineage>
</organism>
<dbReference type="GO" id="GO:0008233">
    <property type="term" value="F:peptidase activity"/>
    <property type="evidence" value="ECO:0007669"/>
    <property type="project" value="UniProtKB-KW"/>
</dbReference>
<evidence type="ECO:0000259" key="8">
    <source>
        <dbReference type="SMART" id="SM01086"/>
    </source>
</evidence>
<feature type="compositionally biased region" description="Basic and acidic residues" evidence="6">
    <location>
        <begin position="161"/>
        <end position="172"/>
    </location>
</feature>
<accession>A0ABQ3I0E6</accession>
<dbReference type="Pfam" id="PF00004">
    <property type="entry name" value="AAA"/>
    <property type="match status" value="1"/>
</dbReference>
<evidence type="ECO:0000313" key="9">
    <source>
        <dbReference type="EMBL" id="GHE51744.1"/>
    </source>
</evidence>
<feature type="binding site" evidence="5">
    <location>
        <position position="273"/>
    </location>
    <ligand>
        <name>ATP</name>
        <dbReference type="ChEBI" id="CHEBI:30616"/>
    </ligand>
</feature>
<keyword evidence="9" id="KW-0645">Protease</keyword>
<comment type="subunit">
    <text evidence="5">A double ring-shaped homohexamer of HslV is capped on each side by a ring-shaped HslU homohexamer. The assembly of the HslU/HslV complex is dependent on binding of ATP.</text>
</comment>
<evidence type="ECO:0000256" key="6">
    <source>
        <dbReference type="SAM" id="MobiDB-lite"/>
    </source>
</evidence>
<keyword evidence="9" id="KW-0378">Hydrolase</keyword>
<keyword evidence="10" id="KW-1185">Reference proteome</keyword>
<dbReference type="PANTHER" id="PTHR48102">
    <property type="entry name" value="ATP-DEPENDENT CLP PROTEASE ATP-BINDING SUBUNIT CLPX-LIKE, MITOCHONDRIAL-RELATED"/>
    <property type="match status" value="1"/>
</dbReference>